<dbReference type="InterPro" id="IPR013078">
    <property type="entry name" value="His_Pase_superF_clade-1"/>
</dbReference>
<evidence type="ECO:0000256" key="3">
    <source>
        <dbReference type="PIRSR" id="PIRSR613078-2"/>
    </source>
</evidence>
<dbReference type="CDD" id="cd07067">
    <property type="entry name" value="HP_PGM_like"/>
    <property type="match status" value="1"/>
</dbReference>
<feature type="compositionally biased region" description="Polar residues" evidence="4">
    <location>
        <begin position="7"/>
        <end position="24"/>
    </location>
</feature>
<dbReference type="AlphaFoldDB" id="A0AAW1NKS9"/>
<comment type="caution">
    <text evidence="5">The sequence shown here is derived from an EMBL/GenBank/DDBJ whole genome shotgun (WGS) entry which is preliminary data.</text>
</comment>
<dbReference type="SUPFAM" id="SSF53254">
    <property type="entry name" value="Phosphoglycerate mutase-like"/>
    <property type="match status" value="1"/>
</dbReference>
<dbReference type="InterPro" id="IPR029033">
    <property type="entry name" value="His_PPase_superfam"/>
</dbReference>
<feature type="active site" description="Proton donor/acceptor" evidence="2">
    <location>
        <position position="116"/>
    </location>
</feature>
<name>A0AAW1NKS9_9CHLO</name>
<evidence type="ECO:0000256" key="1">
    <source>
        <dbReference type="ARBA" id="ARBA00038362"/>
    </source>
</evidence>
<evidence type="ECO:0000256" key="4">
    <source>
        <dbReference type="SAM" id="MobiDB-lite"/>
    </source>
</evidence>
<proteinExistence type="inferred from homology"/>
<keyword evidence="6" id="KW-1185">Reference proteome</keyword>
<dbReference type="InterPro" id="IPR050275">
    <property type="entry name" value="PGM_Phosphatase"/>
</dbReference>
<feature type="active site" description="Tele-phosphohistidine intermediate" evidence="2">
    <location>
        <position position="42"/>
    </location>
</feature>
<comment type="similarity">
    <text evidence="1">Belongs to the phosphoglycerate mutase family.</text>
</comment>
<protein>
    <recommendedName>
        <fullName evidence="7">Phosphoglycerate mutase</fullName>
    </recommendedName>
</protein>
<feature type="binding site" evidence="3">
    <location>
        <position position="92"/>
    </location>
    <ligand>
        <name>substrate</name>
    </ligand>
</feature>
<feature type="binding site" evidence="3">
    <location>
        <begin position="41"/>
        <end position="48"/>
    </location>
    <ligand>
        <name>substrate</name>
    </ligand>
</feature>
<organism evidence="5 6">
    <name type="scientific">Symbiochloris irregularis</name>
    <dbReference type="NCBI Taxonomy" id="706552"/>
    <lineage>
        <taxon>Eukaryota</taxon>
        <taxon>Viridiplantae</taxon>
        <taxon>Chlorophyta</taxon>
        <taxon>core chlorophytes</taxon>
        <taxon>Trebouxiophyceae</taxon>
        <taxon>Trebouxiales</taxon>
        <taxon>Trebouxiaceae</taxon>
        <taxon>Symbiochloris</taxon>
    </lineage>
</organism>
<accession>A0AAW1NKS9</accession>
<reference evidence="5 6" key="1">
    <citation type="journal article" date="2024" name="Nat. Commun.">
        <title>Phylogenomics reveals the evolutionary origins of lichenization in chlorophyte algae.</title>
        <authorList>
            <person name="Puginier C."/>
            <person name="Libourel C."/>
            <person name="Otte J."/>
            <person name="Skaloud P."/>
            <person name="Haon M."/>
            <person name="Grisel S."/>
            <person name="Petersen M."/>
            <person name="Berrin J.G."/>
            <person name="Delaux P.M."/>
            <person name="Dal Grande F."/>
            <person name="Keller J."/>
        </authorList>
    </citation>
    <scope>NUCLEOTIDE SEQUENCE [LARGE SCALE GENOMIC DNA]</scope>
    <source>
        <strain evidence="5 6">SAG 2036</strain>
    </source>
</reference>
<dbReference type="EMBL" id="JALJOQ010000240">
    <property type="protein sequence ID" value="KAK9787846.1"/>
    <property type="molecule type" value="Genomic_DNA"/>
</dbReference>
<evidence type="ECO:0008006" key="7">
    <source>
        <dbReference type="Google" id="ProtNLM"/>
    </source>
</evidence>
<dbReference type="PANTHER" id="PTHR48100">
    <property type="entry name" value="BROAD-SPECIFICITY PHOSPHATASE YOR283W-RELATED"/>
    <property type="match status" value="1"/>
</dbReference>
<dbReference type="PANTHER" id="PTHR48100:SF27">
    <property type="entry name" value="OS01G0237100 PROTEIN"/>
    <property type="match status" value="1"/>
</dbReference>
<dbReference type="Proteomes" id="UP001465755">
    <property type="component" value="Unassembled WGS sequence"/>
</dbReference>
<dbReference type="GO" id="GO:0016791">
    <property type="term" value="F:phosphatase activity"/>
    <property type="evidence" value="ECO:0007669"/>
    <property type="project" value="TreeGrafter"/>
</dbReference>
<dbReference type="Gene3D" id="3.40.50.1240">
    <property type="entry name" value="Phosphoglycerate mutase-like"/>
    <property type="match status" value="1"/>
</dbReference>
<gene>
    <name evidence="5" type="ORF">WJX73_001570</name>
</gene>
<sequence length="242" mass="27612">MPAPRSPFQTGTSEPTFQGSTQRLSLRDEPLTAEKFIVVVRHGLTTWNENKRIQGDSDEATLTPFGEEQAERVRQALSHKHFDSCFVSPIQRAYKFAQIIWGDRNYPLIPYERLKEANLGWLQGMSNADAARDHPEEFKLWRERPADFWLDKHHNPLNEVFERAKEVWADVLAAEGTSHLLVTHKSIMRAMMCVALGLPTSSFRAVEINNGGVSIFRINTKGEPMLVNLNMTAHMHAKDVIY</sequence>
<dbReference type="SMART" id="SM00855">
    <property type="entry name" value="PGAM"/>
    <property type="match status" value="1"/>
</dbReference>
<dbReference type="Pfam" id="PF00300">
    <property type="entry name" value="His_Phos_1"/>
    <property type="match status" value="1"/>
</dbReference>
<feature type="region of interest" description="Disordered" evidence="4">
    <location>
        <begin position="1"/>
        <end position="24"/>
    </location>
</feature>
<evidence type="ECO:0000313" key="6">
    <source>
        <dbReference type="Proteomes" id="UP001465755"/>
    </source>
</evidence>
<evidence type="ECO:0000313" key="5">
    <source>
        <dbReference type="EMBL" id="KAK9787846.1"/>
    </source>
</evidence>
<evidence type="ECO:0000256" key="2">
    <source>
        <dbReference type="PIRSR" id="PIRSR613078-1"/>
    </source>
</evidence>